<sequence>MDISVNVVTKFVKVYEALSPQITQLYSGDSKSFMEITTLLNELNALISQPSLFPLITPEFLSEKFMLFESVVHKQWHHCHEFSIFYQQMPLLLSQRMVSGIKLFRNPNPSISYQVATFTLYLPSPTPPPCHSPQPPPTIKWSPKRRRLLFHHRDAVMAWLPAKAHFVTISLSSPRSPIV</sequence>
<evidence type="ECO:0000313" key="2">
    <source>
        <dbReference type="Proteomes" id="UP001177003"/>
    </source>
</evidence>
<evidence type="ECO:0000313" key="1">
    <source>
        <dbReference type="EMBL" id="CAI9277288.1"/>
    </source>
</evidence>
<protein>
    <submittedName>
        <fullName evidence="1">Uncharacterized protein</fullName>
    </submittedName>
</protein>
<accession>A0AA36E016</accession>
<gene>
    <name evidence="1" type="ORF">LSALG_LOCUS17222</name>
</gene>
<dbReference type="EMBL" id="OX465079">
    <property type="protein sequence ID" value="CAI9277288.1"/>
    <property type="molecule type" value="Genomic_DNA"/>
</dbReference>
<keyword evidence="2" id="KW-1185">Reference proteome</keyword>
<reference evidence="1" key="1">
    <citation type="submission" date="2023-04" db="EMBL/GenBank/DDBJ databases">
        <authorList>
            <person name="Vijverberg K."/>
            <person name="Xiong W."/>
            <person name="Schranz E."/>
        </authorList>
    </citation>
    <scope>NUCLEOTIDE SEQUENCE</scope>
</reference>
<dbReference type="Proteomes" id="UP001177003">
    <property type="component" value="Chromosome 3"/>
</dbReference>
<proteinExistence type="predicted"/>
<organism evidence="1 2">
    <name type="scientific">Lactuca saligna</name>
    <name type="common">Willowleaf lettuce</name>
    <dbReference type="NCBI Taxonomy" id="75948"/>
    <lineage>
        <taxon>Eukaryota</taxon>
        <taxon>Viridiplantae</taxon>
        <taxon>Streptophyta</taxon>
        <taxon>Embryophyta</taxon>
        <taxon>Tracheophyta</taxon>
        <taxon>Spermatophyta</taxon>
        <taxon>Magnoliopsida</taxon>
        <taxon>eudicotyledons</taxon>
        <taxon>Gunneridae</taxon>
        <taxon>Pentapetalae</taxon>
        <taxon>asterids</taxon>
        <taxon>campanulids</taxon>
        <taxon>Asterales</taxon>
        <taxon>Asteraceae</taxon>
        <taxon>Cichorioideae</taxon>
        <taxon>Cichorieae</taxon>
        <taxon>Lactucinae</taxon>
        <taxon>Lactuca</taxon>
    </lineage>
</organism>
<name>A0AA36E016_LACSI</name>
<dbReference type="AlphaFoldDB" id="A0AA36E016"/>